<dbReference type="Proteomes" id="UP000193427">
    <property type="component" value="Chromosome"/>
</dbReference>
<dbReference type="Pfam" id="PF08893">
    <property type="entry name" value="DUF1839"/>
    <property type="match status" value="1"/>
</dbReference>
<dbReference type="STRING" id="946333.A4W93_20970"/>
<gene>
    <name evidence="1" type="ORF">A4W93_20970</name>
</gene>
<name>A0A1W6LD73_9BURK</name>
<dbReference type="InterPro" id="IPR014989">
    <property type="entry name" value="DUF1839"/>
</dbReference>
<dbReference type="OrthoDB" id="4371620at2"/>
<dbReference type="RefSeq" id="WP_085752471.1">
    <property type="nucleotide sequence ID" value="NZ_BSPR01000006.1"/>
</dbReference>
<evidence type="ECO:0000313" key="2">
    <source>
        <dbReference type="Proteomes" id="UP000193427"/>
    </source>
</evidence>
<reference evidence="1 2" key="1">
    <citation type="submission" date="2016-04" db="EMBL/GenBank/DDBJ databases">
        <title>Complete genome sequence of natural rubber-degrading, novel Gram-negative bacterium, Rhizobacter gummiphilus strain NS21.</title>
        <authorList>
            <person name="Tabata M."/>
            <person name="Kasai D."/>
            <person name="Fukuda M."/>
        </authorList>
    </citation>
    <scope>NUCLEOTIDE SEQUENCE [LARGE SCALE GENOMIC DNA]</scope>
    <source>
        <strain evidence="1 2">NS21</strain>
    </source>
</reference>
<evidence type="ECO:0000313" key="1">
    <source>
        <dbReference type="EMBL" id="ARN22173.1"/>
    </source>
</evidence>
<proteinExistence type="predicted"/>
<sequence length="324" mass="36275">MKRILDLDAATYRRHAIHGEDRVWAETNCYTDLLVEQLHALGVEPVAALPFTLGIDFEGDQWTFFKFPDGDLADLYGIEVQELAVWRPLTDHIEDQVELGRPVMVELDSFFLPDTAGTAYGLAHMKSTVGVNEIDVSARHLGYFHNQGYYTLGGDDFDALFQMNGLVHERMLPPYIEYLKRIPGQAPLQGGALLEASLGLLRRQLSRLPADNPFGRFKAQFSRDIAWLMDADMEIFHTYSFANLRQYGACFELAETYLRWLAGQGVPNVTMPAEKFAGIAQTAKAFQFQLARSMARKKPLDLAPLDAMAAAWDEATGALRTGHG</sequence>
<keyword evidence="2" id="KW-1185">Reference proteome</keyword>
<dbReference type="EMBL" id="CP015118">
    <property type="protein sequence ID" value="ARN22173.1"/>
    <property type="molecule type" value="Genomic_DNA"/>
</dbReference>
<dbReference type="AlphaFoldDB" id="A0A1W6LD73"/>
<accession>A0A1W6LD73</accession>
<protein>
    <submittedName>
        <fullName evidence="1">Uncharacterized protein</fullName>
    </submittedName>
</protein>
<dbReference type="KEGG" id="rgu:A4W93_20970"/>
<organism evidence="1 2">
    <name type="scientific">Piscinibacter gummiphilus</name>
    <dbReference type="NCBI Taxonomy" id="946333"/>
    <lineage>
        <taxon>Bacteria</taxon>
        <taxon>Pseudomonadati</taxon>
        <taxon>Pseudomonadota</taxon>
        <taxon>Betaproteobacteria</taxon>
        <taxon>Burkholderiales</taxon>
        <taxon>Sphaerotilaceae</taxon>
        <taxon>Piscinibacter</taxon>
    </lineage>
</organism>